<dbReference type="InterPro" id="IPR059112">
    <property type="entry name" value="CysZ/EI24"/>
</dbReference>
<evidence type="ECO:0000256" key="2">
    <source>
        <dbReference type="ARBA" id="ARBA00022692"/>
    </source>
</evidence>
<feature type="compositionally biased region" description="Basic residues" evidence="5">
    <location>
        <begin position="384"/>
        <end position="396"/>
    </location>
</feature>
<keyword evidence="2 6" id="KW-0812">Transmembrane</keyword>
<evidence type="ECO:0000256" key="6">
    <source>
        <dbReference type="SAM" id="Phobius"/>
    </source>
</evidence>
<dbReference type="GO" id="GO:0005783">
    <property type="term" value="C:endoplasmic reticulum"/>
    <property type="evidence" value="ECO:0007669"/>
    <property type="project" value="TreeGrafter"/>
</dbReference>
<keyword evidence="8" id="KW-1185">Reference proteome</keyword>
<organism evidence="7 8">
    <name type="scientific">Thelephora terrestris</name>
    <dbReference type="NCBI Taxonomy" id="56493"/>
    <lineage>
        <taxon>Eukaryota</taxon>
        <taxon>Fungi</taxon>
        <taxon>Dikarya</taxon>
        <taxon>Basidiomycota</taxon>
        <taxon>Agaricomycotina</taxon>
        <taxon>Agaricomycetes</taxon>
        <taxon>Thelephorales</taxon>
        <taxon>Thelephoraceae</taxon>
        <taxon>Thelephora</taxon>
    </lineage>
</organism>
<feature type="transmembrane region" description="Helical" evidence="6">
    <location>
        <begin position="231"/>
        <end position="264"/>
    </location>
</feature>
<feature type="transmembrane region" description="Helical" evidence="6">
    <location>
        <begin position="165"/>
        <end position="184"/>
    </location>
</feature>
<dbReference type="GO" id="GO:0016236">
    <property type="term" value="P:macroautophagy"/>
    <property type="evidence" value="ECO:0007669"/>
    <property type="project" value="TreeGrafter"/>
</dbReference>
<comment type="subcellular location">
    <subcellularLocation>
        <location evidence="1">Membrane</location>
        <topology evidence="1">Multi-pass membrane protein</topology>
    </subcellularLocation>
</comment>
<accession>A0A9P6LD93</accession>
<evidence type="ECO:0000256" key="3">
    <source>
        <dbReference type="ARBA" id="ARBA00022989"/>
    </source>
</evidence>
<dbReference type="GO" id="GO:0016020">
    <property type="term" value="C:membrane"/>
    <property type="evidence" value="ECO:0007669"/>
    <property type="project" value="UniProtKB-SubCell"/>
</dbReference>
<feature type="transmembrane region" description="Helical" evidence="6">
    <location>
        <begin position="190"/>
        <end position="210"/>
    </location>
</feature>
<dbReference type="EMBL" id="WIUZ02000001">
    <property type="protein sequence ID" value="KAF9792961.1"/>
    <property type="molecule type" value="Genomic_DNA"/>
</dbReference>
<reference evidence="7" key="1">
    <citation type="journal article" date="2020" name="Nat. Commun.">
        <title>Large-scale genome sequencing of mycorrhizal fungi provides insights into the early evolution of symbiotic traits.</title>
        <authorList>
            <person name="Miyauchi S."/>
            <person name="Kiss E."/>
            <person name="Kuo A."/>
            <person name="Drula E."/>
            <person name="Kohler A."/>
            <person name="Sanchez-Garcia M."/>
            <person name="Morin E."/>
            <person name="Andreopoulos B."/>
            <person name="Barry K.W."/>
            <person name="Bonito G."/>
            <person name="Buee M."/>
            <person name="Carver A."/>
            <person name="Chen C."/>
            <person name="Cichocki N."/>
            <person name="Clum A."/>
            <person name="Culley D."/>
            <person name="Crous P.W."/>
            <person name="Fauchery L."/>
            <person name="Girlanda M."/>
            <person name="Hayes R.D."/>
            <person name="Keri Z."/>
            <person name="LaButti K."/>
            <person name="Lipzen A."/>
            <person name="Lombard V."/>
            <person name="Magnuson J."/>
            <person name="Maillard F."/>
            <person name="Murat C."/>
            <person name="Nolan M."/>
            <person name="Ohm R.A."/>
            <person name="Pangilinan J."/>
            <person name="Pereira M.F."/>
            <person name="Perotto S."/>
            <person name="Peter M."/>
            <person name="Pfister S."/>
            <person name="Riley R."/>
            <person name="Sitrit Y."/>
            <person name="Stielow J.B."/>
            <person name="Szollosi G."/>
            <person name="Zifcakova L."/>
            <person name="Stursova M."/>
            <person name="Spatafora J.W."/>
            <person name="Tedersoo L."/>
            <person name="Vaario L.M."/>
            <person name="Yamada A."/>
            <person name="Yan M."/>
            <person name="Wang P."/>
            <person name="Xu J."/>
            <person name="Bruns T."/>
            <person name="Baldrian P."/>
            <person name="Vilgalys R."/>
            <person name="Dunand C."/>
            <person name="Henrissat B."/>
            <person name="Grigoriev I.V."/>
            <person name="Hibbett D."/>
            <person name="Nagy L.G."/>
            <person name="Martin F.M."/>
        </authorList>
    </citation>
    <scope>NUCLEOTIDE SEQUENCE</scope>
    <source>
        <strain evidence="7">UH-Tt-Lm1</strain>
    </source>
</reference>
<dbReference type="OrthoDB" id="266518at2759"/>
<feature type="transmembrane region" description="Helical" evidence="6">
    <location>
        <begin position="65"/>
        <end position="85"/>
    </location>
</feature>
<feature type="region of interest" description="Disordered" evidence="5">
    <location>
        <begin position="370"/>
        <end position="396"/>
    </location>
</feature>
<dbReference type="Pfam" id="PF07264">
    <property type="entry name" value="EI24"/>
    <property type="match status" value="1"/>
</dbReference>
<evidence type="ECO:0000256" key="5">
    <source>
        <dbReference type="SAM" id="MobiDB-lite"/>
    </source>
</evidence>
<evidence type="ECO:0000256" key="1">
    <source>
        <dbReference type="ARBA" id="ARBA00004141"/>
    </source>
</evidence>
<comment type="caution">
    <text evidence="7">The sequence shown here is derived from an EMBL/GenBank/DDBJ whole genome shotgun (WGS) entry which is preliminary data.</text>
</comment>
<feature type="compositionally biased region" description="Low complexity" evidence="5">
    <location>
        <begin position="325"/>
        <end position="340"/>
    </location>
</feature>
<proteinExistence type="predicted"/>
<reference evidence="7" key="2">
    <citation type="submission" date="2020-11" db="EMBL/GenBank/DDBJ databases">
        <authorList>
            <consortium name="DOE Joint Genome Institute"/>
            <person name="Kuo A."/>
            <person name="Miyauchi S."/>
            <person name="Kiss E."/>
            <person name="Drula E."/>
            <person name="Kohler A."/>
            <person name="Sanchez-Garcia M."/>
            <person name="Andreopoulos B."/>
            <person name="Barry K.W."/>
            <person name="Bonito G."/>
            <person name="Buee M."/>
            <person name="Carver A."/>
            <person name="Chen C."/>
            <person name="Cichocki N."/>
            <person name="Clum A."/>
            <person name="Culley D."/>
            <person name="Crous P.W."/>
            <person name="Fauchery L."/>
            <person name="Girlanda M."/>
            <person name="Hayes R."/>
            <person name="Keri Z."/>
            <person name="Labutti K."/>
            <person name="Lipzen A."/>
            <person name="Lombard V."/>
            <person name="Magnuson J."/>
            <person name="Maillard F."/>
            <person name="Morin E."/>
            <person name="Murat C."/>
            <person name="Nolan M."/>
            <person name="Ohm R."/>
            <person name="Pangilinan J."/>
            <person name="Pereira M."/>
            <person name="Perotto S."/>
            <person name="Peter M."/>
            <person name="Riley R."/>
            <person name="Sitrit Y."/>
            <person name="Stielow B."/>
            <person name="Szollosi G."/>
            <person name="Zifcakova L."/>
            <person name="Stursova M."/>
            <person name="Spatafora J.W."/>
            <person name="Tedersoo L."/>
            <person name="Vaario L.-M."/>
            <person name="Yamada A."/>
            <person name="Yan M."/>
            <person name="Wang P."/>
            <person name="Xu J."/>
            <person name="Bruns T."/>
            <person name="Baldrian P."/>
            <person name="Vilgalys R."/>
            <person name="Henrissat B."/>
            <person name="Grigoriev I.V."/>
            <person name="Hibbett D."/>
            <person name="Nagy L.G."/>
            <person name="Martin F.M."/>
        </authorList>
    </citation>
    <scope>NUCLEOTIDE SEQUENCE</scope>
    <source>
        <strain evidence="7">UH-Tt-Lm1</strain>
    </source>
</reference>
<evidence type="ECO:0000256" key="4">
    <source>
        <dbReference type="ARBA" id="ARBA00023136"/>
    </source>
</evidence>
<keyword evidence="3 6" id="KW-1133">Transmembrane helix</keyword>
<evidence type="ECO:0000313" key="8">
    <source>
        <dbReference type="Proteomes" id="UP000736335"/>
    </source>
</evidence>
<dbReference type="PANTHER" id="PTHR21389">
    <property type="entry name" value="P53 INDUCED PROTEIN"/>
    <property type="match status" value="1"/>
</dbReference>
<dbReference type="AlphaFoldDB" id="A0A9P6LD93"/>
<evidence type="ECO:0000313" key="7">
    <source>
        <dbReference type="EMBL" id="KAF9792961.1"/>
    </source>
</evidence>
<feature type="region of interest" description="Disordered" evidence="5">
    <location>
        <begin position="324"/>
        <end position="344"/>
    </location>
</feature>
<name>A0A9P6LD93_9AGAM</name>
<dbReference type="Proteomes" id="UP000736335">
    <property type="component" value="Unassembled WGS sequence"/>
</dbReference>
<dbReference type="PANTHER" id="PTHR21389:SF0">
    <property type="entry name" value="ETOPOSIDE-INDUCED PROTEIN 2.4 HOMOLOG"/>
    <property type="match status" value="1"/>
</dbReference>
<feature type="transmembrane region" description="Helical" evidence="6">
    <location>
        <begin position="105"/>
        <end position="125"/>
    </location>
</feature>
<sequence length="396" mass="43447">MVGSSPYSLAPSRASYPVFIPLAETLLLHLKWAKAGLIDAFRWDYALRLIKSDAEIQGNVLKSGLLNGVSLISIWIFEFLVSLASRKHGSPADSLSERGFIHRNLGWFYQALWLGPIVGASLYLNSAWCNVVARRAFTLQHGNRAVVQQQPVGYAGMLNSVATSAYRAVMILSCALLSVVLSSIPLSRLMLGPILAFAFFCWVDSYYCFEGAWIARGFSLPRRVRHIEERWAYYLAFGMPAAFMCNWGNSLTNAVIFALIYPYYIIMATRSRPLPADPYNPIPSEGSEAIRHPSPFVPLRLPIFRLVILMNDLIVRALSVGAGGKRAASPSAPSSGASSKFGRKSEGYGFADGIENIEEGADTETIELHASAASQPMPAPLAAGRRRVNIGRKKLD</sequence>
<keyword evidence="4 6" id="KW-0472">Membrane</keyword>
<protein>
    <submittedName>
        <fullName evidence="7">Etoposide-induced protein 2.4-domain-containing protein</fullName>
    </submittedName>
</protein>
<gene>
    <name evidence="7" type="ORF">BJ322DRAFT_1032340</name>
</gene>